<keyword evidence="1" id="KW-0472">Membrane</keyword>
<dbReference type="Proteomes" id="UP000583929">
    <property type="component" value="Unassembled WGS sequence"/>
</dbReference>
<feature type="transmembrane region" description="Helical" evidence="1">
    <location>
        <begin position="54"/>
        <end position="75"/>
    </location>
</feature>
<evidence type="ECO:0000313" key="3">
    <source>
        <dbReference type="Proteomes" id="UP000583929"/>
    </source>
</evidence>
<proteinExistence type="predicted"/>
<reference evidence="2 3" key="1">
    <citation type="journal article" date="2020" name="bioRxiv">
        <title>Sequence and annotation of 42 cannabis genomes reveals extensive copy number variation in cannabinoid synthesis and pathogen resistance genes.</title>
        <authorList>
            <person name="Mckernan K.J."/>
            <person name="Helbert Y."/>
            <person name="Kane L.T."/>
            <person name="Ebling H."/>
            <person name="Zhang L."/>
            <person name="Liu B."/>
            <person name="Eaton Z."/>
            <person name="Mclaughlin S."/>
            <person name="Kingan S."/>
            <person name="Baybayan P."/>
            <person name="Concepcion G."/>
            <person name="Jordan M."/>
            <person name="Riva A."/>
            <person name="Barbazuk W."/>
            <person name="Harkins T."/>
        </authorList>
    </citation>
    <scope>NUCLEOTIDE SEQUENCE [LARGE SCALE GENOMIC DNA]</scope>
    <source>
        <strain evidence="3">cv. Jamaican Lion 4</strain>
        <tissue evidence="2">Leaf</tissue>
    </source>
</reference>
<keyword evidence="1" id="KW-1133">Transmembrane helix</keyword>
<organism evidence="2 3">
    <name type="scientific">Cannabis sativa</name>
    <name type="common">Hemp</name>
    <name type="synonym">Marijuana</name>
    <dbReference type="NCBI Taxonomy" id="3483"/>
    <lineage>
        <taxon>Eukaryota</taxon>
        <taxon>Viridiplantae</taxon>
        <taxon>Streptophyta</taxon>
        <taxon>Embryophyta</taxon>
        <taxon>Tracheophyta</taxon>
        <taxon>Spermatophyta</taxon>
        <taxon>Magnoliopsida</taxon>
        <taxon>eudicotyledons</taxon>
        <taxon>Gunneridae</taxon>
        <taxon>Pentapetalae</taxon>
        <taxon>rosids</taxon>
        <taxon>fabids</taxon>
        <taxon>Rosales</taxon>
        <taxon>Cannabaceae</taxon>
        <taxon>Cannabis</taxon>
    </lineage>
</organism>
<dbReference type="AlphaFoldDB" id="A0A7J6GLJ4"/>
<gene>
    <name evidence="2" type="ORF">G4B88_020075</name>
</gene>
<dbReference type="EMBL" id="JAATIQ010000096">
    <property type="protein sequence ID" value="KAF4383753.1"/>
    <property type="molecule type" value="Genomic_DNA"/>
</dbReference>
<accession>A0A7J6GLJ4</accession>
<evidence type="ECO:0000313" key="2">
    <source>
        <dbReference type="EMBL" id="KAF4383753.1"/>
    </source>
</evidence>
<protein>
    <submittedName>
        <fullName evidence="2">Uncharacterized protein</fullName>
    </submittedName>
</protein>
<comment type="caution">
    <text evidence="2">The sequence shown here is derived from an EMBL/GenBank/DDBJ whole genome shotgun (WGS) entry which is preliminary data.</text>
</comment>
<keyword evidence="3" id="KW-1185">Reference proteome</keyword>
<name>A0A7J6GLJ4_CANSA</name>
<sequence length="95" mass="10930">MFCPDVNQQYQLNMVTTYLEINNRPYRTTDVDDFLNIYGVSLPKKKHFSTSTHVLVFPTLIANPYASINIIMIIMPRDGDDKLRAEVGYAWAAEN</sequence>
<keyword evidence="1" id="KW-0812">Transmembrane</keyword>
<evidence type="ECO:0000256" key="1">
    <source>
        <dbReference type="SAM" id="Phobius"/>
    </source>
</evidence>